<dbReference type="PANTHER" id="PTHR30419">
    <property type="entry name" value="HTH-TYPE TRANSCRIPTIONAL REGULATOR YBHD"/>
    <property type="match status" value="1"/>
</dbReference>
<dbReference type="SUPFAM" id="SSF53850">
    <property type="entry name" value="Periplasmic binding protein-like II"/>
    <property type="match status" value="1"/>
</dbReference>
<dbReference type="Pfam" id="PF03466">
    <property type="entry name" value="LysR_substrate"/>
    <property type="match status" value="1"/>
</dbReference>
<protein>
    <submittedName>
        <fullName evidence="6">LysR substrate-binding domain-containing protein</fullName>
    </submittedName>
</protein>
<dbReference type="Pfam" id="PF00126">
    <property type="entry name" value="HTH_1"/>
    <property type="match status" value="1"/>
</dbReference>
<sequence length="302" mass="34069">MELRQLKYFMAACELQNFSEAARQLHISQSTLSHQIKQLEDELDILLFDRIGKRVIPTEAGNAFLPFARKSIQDAENGRQIIRDLKGIETGILHIGATYSLSPLLISAMKQFAKTYPGIKVLVTLATSAELIDRLKDNSLDFILSFDAEEWPAELERLPLFTSRLCFIVHQSHSWAGLSSITLKKLEQAPLILPEKGFATRKKLDSICRKHQLKLKVGIEINDVHTIIHTLSGGYWSTILTEAAVRGEPNLVCIPILYTDHITSKAFLFWPQGIYRKKSALAFAACLQQEAKEGMKYRTSNS</sequence>
<dbReference type="PRINTS" id="PR00039">
    <property type="entry name" value="HTHLYSR"/>
</dbReference>
<dbReference type="Proteomes" id="UP001165444">
    <property type="component" value="Unassembled WGS sequence"/>
</dbReference>
<feature type="domain" description="HTH lysR-type" evidence="5">
    <location>
        <begin position="1"/>
        <end position="58"/>
    </location>
</feature>
<dbReference type="CDD" id="cd05466">
    <property type="entry name" value="PBP2_LTTR_substrate"/>
    <property type="match status" value="1"/>
</dbReference>
<comment type="caution">
    <text evidence="6">The sequence shown here is derived from an EMBL/GenBank/DDBJ whole genome shotgun (WGS) entry which is preliminary data.</text>
</comment>
<comment type="similarity">
    <text evidence="1">Belongs to the LysR transcriptional regulatory family.</text>
</comment>
<reference evidence="6 7" key="1">
    <citation type="submission" date="2022-03" db="EMBL/GenBank/DDBJ databases">
        <title>Parabacteroides sp. nov. isolated from swine feces.</title>
        <authorList>
            <person name="Bak J.E."/>
        </authorList>
    </citation>
    <scope>NUCLEOTIDE SEQUENCE [LARGE SCALE GENOMIC DNA]</scope>
    <source>
        <strain evidence="6 7">AGMB00274</strain>
    </source>
</reference>
<dbReference type="InterPro" id="IPR036388">
    <property type="entry name" value="WH-like_DNA-bd_sf"/>
</dbReference>
<organism evidence="6 7">
    <name type="scientific">Parabacteroides faecalis</name>
    <dbReference type="NCBI Taxonomy" id="2924040"/>
    <lineage>
        <taxon>Bacteria</taxon>
        <taxon>Pseudomonadati</taxon>
        <taxon>Bacteroidota</taxon>
        <taxon>Bacteroidia</taxon>
        <taxon>Bacteroidales</taxon>
        <taxon>Tannerellaceae</taxon>
        <taxon>Parabacteroides</taxon>
    </lineage>
</organism>
<dbReference type="PROSITE" id="PS50931">
    <property type="entry name" value="HTH_LYSR"/>
    <property type="match status" value="1"/>
</dbReference>
<proteinExistence type="inferred from homology"/>
<evidence type="ECO:0000256" key="1">
    <source>
        <dbReference type="ARBA" id="ARBA00009437"/>
    </source>
</evidence>
<keyword evidence="4" id="KW-0804">Transcription</keyword>
<evidence type="ECO:0000256" key="3">
    <source>
        <dbReference type="ARBA" id="ARBA00023125"/>
    </source>
</evidence>
<dbReference type="InterPro" id="IPR000847">
    <property type="entry name" value="LysR_HTH_N"/>
</dbReference>
<keyword evidence="2" id="KW-0805">Transcription regulation</keyword>
<keyword evidence="7" id="KW-1185">Reference proteome</keyword>
<dbReference type="InterPro" id="IPR036390">
    <property type="entry name" value="WH_DNA-bd_sf"/>
</dbReference>
<dbReference type="InterPro" id="IPR050950">
    <property type="entry name" value="HTH-type_LysR_regulators"/>
</dbReference>
<dbReference type="InterPro" id="IPR005119">
    <property type="entry name" value="LysR_subst-bd"/>
</dbReference>
<accession>A0ABT0C311</accession>
<evidence type="ECO:0000313" key="6">
    <source>
        <dbReference type="EMBL" id="MCJ2381310.1"/>
    </source>
</evidence>
<name>A0ABT0C311_9BACT</name>
<dbReference type="SUPFAM" id="SSF46785">
    <property type="entry name" value="Winged helix' DNA-binding domain"/>
    <property type="match status" value="1"/>
</dbReference>
<keyword evidence="3" id="KW-0238">DNA-binding</keyword>
<evidence type="ECO:0000256" key="4">
    <source>
        <dbReference type="ARBA" id="ARBA00023163"/>
    </source>
</evidence>
<evidence type="ECO:0000313" key="7">
    <source>
        <dbReference type="Proteomes" id="UP001165444"/>
    </source>
</evidence>
<dbReference type="Gene3D" id="1.10.10.10">
    <property type="entry name" value="Winged helix-like DNA-binding domain superfamily/Winged helix DNA-binding domain"/>
    <property type="match status" value="1"/>
</dbReference>
<dbReference type="RefSeq" id="WP_243325621.1">
    <property type="nucleotide sequence ID" value="NZ_JAKZMM010000030.1"/>
</dbReference>
<dbReference type="Gene3D" id="3.40.190.290">
    <property type="match status" value="1"/>
</dbReference>
<gene>
    <name evidence="6" type="ORF">MUN53_11930</name>
</gene>
<evidence type="ECO:0000256" key="2">
    <source>
        <dbReference type="ARBA" id="ARBA00023015"/>
    </source>
</evidence>
<dbReference type="EMBL" id="JAKZMM010000030">
    <property type="protein sequence ID" value="MCJ2381310.1"/>
    <property type="molecule type" value="Genomic_DNA"/>
</dbReference>
<evidence type="ECO:0000259" key="5">
    <source>
        <dbReference type="PROSITE" id="PS50931"/>
    </source>
</evidence>